<feature type="transmembrane region" description="Helical" evidence="1">
    <location>
        <begin position="35"/>
        <end position="56"/>
    </location>
</feature>
<keyword evidence="1" id="KW-0472">Membrane</keyword>
<feature type="transmembrane region" description="Helical" evidence="1">
    <location>
        <begin position="112"/>
        <end position="143"/>
    </location>
</feature>
<feature type="transmembrane region" description="Helical" evidence="1">
    <location>
        <begin position="387"/>
        <end position="404"/>
    </location>
</feature>
<evidence type="ECO:0000313" key="2">
    <source>
        <dbReference type="EMBL" id="MFG3816502.1"/>
    </source>
</evidence>
<keyword evidence="1" id="KW-1133">Transmembrane helix</keyword>
<accession>A0ABW7C5T5</accession>
<feature type="transmembrane region" description="Helical" evidence="1">
    <location>
        <begin position="155"/>
        <end position="176"/>
    </location>
</feature>
<name>A0ABW7C5T5_9CYAN</name>
<keyword evidence="1" id="KW-0812">Transmembrane</keyword>
<evidence type="ECO:0008006" key="4">
    <source>
        <dbReference type="Google" id="ProtNLM"/>
    </source>
</evidence>
<gene>
    <name evidence="2" type="ORF">VPK24_02545</name>
</gene>
<evidence type="ECO:0000313" key="3">
    <source>
        <dbReference type="Proteomes" id="UP001604335"/>
    </source>
</evidence>
<organism evidence="2 3">
    <name type="scientific">Limnothrix redekei LRLZ20PSL1</name>
    <dbReference type="NCBI Taxonomy" id="3112953"/>
    <lineage>
        <taxon>Bacteria</taxon>
        <taxon>Bacillati</taxon>
        <taxon>Cyanobacteriota</taxon>
        <taxon>Cyanophyceae</taxon>
        <taxon>Pseudanabaenales</taxon>
        <taxon>Pseudanabaenaceae</taxon>
        <taxon>Limnothrix</taxon>
    </lineage>
</organism>
<dbReference type="RefSeq" id="WP_393010438.1">
    <property type="nucleotide sequence ID" value="NZ_JAZAQF010000012.1"/>
</dbReference>
<feature type="transmembrane region" description="Helical" evidence="1">
    <location>
        <begin position="226"/>
        <end position="246"/>
    </location>
</feature>
<dbReference type="EMBL" id="JAZAQF010000012">
    <property type="protein sequence ID" value="MFG3816502.1"/>
    <property type="molecule type" value="Genomic_DNA"/>
</dbReference>
<feature type="transmembrane region" description="Helical" evidence="1">
    <location>
        <begin position="455"/>
        <end position="477"/>
    </location>
</feature>
<protein>
    <recommendedName>
        <fullName evidence="4">Glycosyltransferase RgtA/B/C/D-like domain-containing protein</fullName>
    </recommendedName>
</protein>
<evidence type="ECO:0000256" key="1">
    <source>
        <dbReference type="SAM" id="Phobius"/>
    </source>
</evidence>
<dbReference type="Proteomes" id="UP001604335">
    <property type="component" value="Unassembled WGS sequence"/>
</dbReference>
<comment type="caution">
    <text evidence="2">The sequence shown here is derived from an EMBL/GenBank/DDBJ whole genome shotgun (WGS) entry which is preliminary data.</text>
</comment>
<proteinExistence type="predicted"/>
<feature type="transmembrane region" description="Helical" evidence="1">
    <location>
        <begin position="292"/>
        <end position="313"/>
    </location>
</feature>
<reference evidence="3" key="1">
    <citation type="journal article" date="2024" name="Algal Res.">
        <title>Biochemical, toxicological and genomic investigation of a high-biomass producing Limnothrix strain isolated from Italian shallow drinking water reservoir.</title>
        <authorList>
            <person name="Simonazzi M."/>
            <person name="Shishido T.K."/>
            <person name="Delbaje E."/>
            <person name="Wahlsten M."/>
            <person name="Fewer D.P."/>
            <person name="Sivonen K."/>
            <person name="Pezzolesi L."/>
            <person name="Pistocchi R."/>
        </authorList>
    </citation>
    <scope>NUCLEOTIDE SEQUENCE [LARGE SCALE GENOMIC DNA]</scope>
    <source>
        <strain evidence="3">LRLZ20PSL1</strain>
    </source>
</reference>
<keyword evidence="3" id="KW-1185">Reference proteome</keyword>
<feature type="transmembrane region" description="Helical" evidence="1">
    <location>
        <begin position="182"/>
        <end position="201"/>
    </location>
</feature>
<feature type="transmembrane region" description="Helical" evidence="1">
    <location>
        <begin position="424"/>
        <end position="443"/>
    </location>
</feature>
<sequence>MQNRLWPPVRNTFKTKTKALEAAWRSARTRHSQEWWLAALLYGLLGVLILGPQPWLPVVGAGDTDLWEAMGFYVREHWHWWPLPHIDLVSDQAFYPYGGQVALQAWGLERDLFYALLFSLGGAGPWLKLYFLMSVAIALFGIARILQPDFGERRAILTAIGAVFLNIYALICKFPFHSNMAIVHWLGLSLATDFVLVWRFVRGRAIGRAWWLGRGALVLLSLGQDLGYVAGFGLLSLVLSGGWMLAVRWWRWRTQAIELVAADAHQDEKNPDWQLRLGYWIYGWPPFRPIEWGLIALIVWAAWLYLLPVIPIVQLAKELDWSNTFDRAWFAHPLRLLAPYWPQINPIAAAGWWRAVLPSPLETDFDGVVGWGLLLAGAIGCWQRRRWWAAFVPLGLLMGCLIAYRPWDLPILQWFPWFSFNRVAGRGTVVFPIALALCSLGWQPDAGRSARTRQWNRWAALAVAGICLLDLIGGYGLKPREQPLAPSFQPYMTLVAQQSGTAVLDWPFCVTGGNGVGSGDGTCPFFAHNPSTHALSRFHHKATVGQYLGRLHPSQLTPYLEAGWQYLALPDHPDLNQTQRQRRCFRRDEWEFFRRFFQLGDFAGINLYVDRLARGCEREFYDQLGHPIAKTTVPGMGRVVFIPKPAPWQSLVDLDQARLLRFSPFLDPAPVSPDPANRDRLDPEAVPLKAAVPELDLVQFGTVRGVEIRGGLDRNRQGQRWGLAPMTVLDLQSDRFQTRQLKIQATVPVANQRLSIFLDDELLWRSELLSRNQALDLNLPIALPAGKSQLCLVYEQSIILRDQIPAAGNRPIALTFQHLAIE</sequence>